<dbReference type="GO" id="GO:0015171">
    <property type="term" value="F:amino acid transmembrane transporter activity"/>
    <property type="evidence" value="ECO:0007669"/>
    <property type="project" value="TreeGrafter"/>
</dbReference>
<dbReference type="PANTHER" id="PTHR30086">
    <property type="entry name" value="ARGININE EXPORTER PROTEIN ARGO"/>
    <property type="match status" value="1"/>
</dbReference>
<keyword evidence="8" id="KW-1185">Reference proteome</keyword>
<evidence type="ECO:0000256" key="4">
    <source>
        <dbReference type="ARBA" id="ARBA00022989"/>
    </source>
</evidence>
<evidence type="ECO:0000256" key="2">
    <source>
        <dbReference type="ARBA" id="ARBA00022475"/>
    </source>
</evidence>
<keyword evidence="3 6" id="KW-0812">Transmembrane</keyword>
<comment type="subcellular location">
    <subcellularLocation>
        <location evidence="1">Cell membrane</location>
        <topology evidence="1">Multi-pass membrane protein</topology>
    </subcellularLocation>
</comment>
<keyword evidence="2" id="KW-1003">Cell membrane</keyword>
<reference evidence="7" key="1">
    <citation type="journal article" date="2014" name="Int. J. Syst. Evol. Microbiol.">
        <title>Complete genome sequence of Corynebacterium casei LMG S-19264T (=DSM 44701T), isolated from a smear-ripened cheese.</title>
        <authorList>
            <consortium name="US DOE Joint Genome Institute (JGI-PGF)"/>
            <person name="Walter F."/>
            <person name="Albersmeier A."/>
            <person name="Kalinowski J."/>
            <person name="Ruckert C."/>
        </authorList>
    </citation>
    <scope>NUCLEOTIDE SEQUENCE</scope>
    <source>
        <strain evidence="7">KCTC 42651</strain>
    </source>
</reference>
<organism evidence="7 8">
    <name type="scientific">Thalassobaculum fulvum</name>
    <dbReference type="NCBI Taxonomy" id="1633335"/>
    <lineage>
        <taxon>Bacteria</taxon>
        <taxon>Pseudomonadati</taxon>
        <taxon>Pseudomonadota</taxon>
        <taxon>Alphaproteobacteria</taxon>
        <taxon>Rhodospirillales</taxon>
        <taxon>Thalassobaculaceae</taxon>
        <taxon>Thalassobaculum</taxon>
    </lineage>
</organism>
<evidence type="ECO:0000313" key="7">
    <source>
        <dbReference type="EMBL" id="GHD48308.1"/>
    </source>
</evidence>
<gene>
    <name evidence="7" type="ORF">GCM10017083_19220</name>
</gene>
<name>A0A919CP29_9PROT</name>
<keyword evidence="5 6" id="KW-0472">Membrane</keyword>
<comment type="caution">
    <text evidence="7">The sequence shown here is derived from an EMBL/GenBank/DDBJ whole genome shotgun (WGS) entry which is preliminary data.</text>
</comment>
<dbReference type="Proteomes" id="UP000630353">
    <property type="component" value="Unassembled WGS sequence"/>
</dbReference>
<dbReference type="EMBL" id="BMZS01000004">
    <property type="protein sequence ID" value="GHD48308.1"/>
    <property type="molecule type" value="Genomic_DNA"/>
</dbReference>
<evidence type="ECO:0000256" key="5">
    <source>
        <dbReference type="ARBA" id="ARBA00023136"/>
    </source>
</evidence>
<feature type="transmembrane region" description="Helical" evidence="6">
    <location>
        <begin position="143"/>
        <end position="163"/>
    </location>
</feature>
<evidence type="ECO:0000256" key="6">
    <source>
        <dbReference type="SAM" id="Phobius"/>
    </source>
</evidence>
<feature type="transmembrane region" description="Helical" evidence="6">
    <location>
        <begin position="71"/>
        <end position="88"/>
    </location>
</feature>
<evidence type="ECO:0000256" key="3">
    <source>
        <dbReference type="ARBA" id="ARBA00022692"/>
    </source>
</evidence>
<dbReference type="InterPro" id="IPR001123">
    <property type="entry name" value="LeuE-type"/>
</dbReference>
<dbReference type="RefSeq" id="WP_189988794.1">
    <property type="nucleotide sequence ID" value="NZ_BMZS01000004.1"/>
</dbReference>
<keyword evidence="4 6" id="KW-1133">Transmembrane helix</keyword>
<feature type="transmembrane region" description="Helical" evidence="6">
    <location>
        <begin position="183"/>
        <end position="201"/>
    </location>
</feature>
<feature type="transmembrane region" description="Helical" evidence="6">
    <location>
        <begin position="41"/>
        <end position="64"/>
    </location>
</feature>
<sequence>MEISVLLVFAGALILAAGLPGPSIAALVAQVLTRGARSVLPFLLAMWIGEAMWLSFAVFGLVLIAETLHGLFVVVKYAGVLYLAYLAWKMWHAPTGQDALPAAGDRPWRMFLAGLAVTLGNPKIMMFYLALLPSIVDLARVGAAAWAELVATALLVVIAVDFFYLGLADRLRRFVVDPSRRRAANRIGAVAMGGAAAAIAARS</sequence>
<dbReference type="GO" id="GO:0005886">
    <property type="term" value="C:plasma membrane"/>
    <property type="evidence" value="ECO:0007669"/>
    <property type="project" value="UniProtKB-SubCell"/>
</dbReference>
<dbReference type="Pfam" id="PF01810">
    <property type="entry name" value="LysE"/>
    <property type="match status" value="1"/>
</dbReference>
<dbReference type="AlphaFoldDB" id="A0A919CP29"/>
<proteinExistence type="predicted"/>
<evidence type="ECO:0000313" key="8">
    <source>
        <dbReference type="Proteomes" id="UP000630353"/>
    </source>
</evidence>
<dbReference type="PANTHER" id="PTHR30086:SF20">
    <property type="entry name" value="ARGININE EXPORTER PROTEIN ARGO-RELATED"/>
    <property type="match status" value="1"/>
</dbReference>
<feature type="transmembrane region" description="Helical" evidence="6">
    <location>
        <begin position="108"/>
        <end position="131"/>
    </location>
</feature>
<evidence type="ECO:0000256" key="1">
    <source>
        <dbReference type="ARBA" id="ARBA00004651"/>
    </source>
</evidence>
<accession>A0A919CP29</accession>
<reference evidence="7" key="2">
    <citation type="submission" date="2020-09" db="EMBL/GenBank/DDBJ databases">
        <authorList>
            <person name="Sun Q."/>
            <person name="Kim S."/>
        </authorList>
    </citation>
    <scope>NUCLEOTIDE SEQUENCE</scope>
    <source>
        <strain evidence="7">KCTC 42651</strain>
    </source>
</reference>
<protein>
    <submittedName>
        <fullName evidence="7">Lysine transporter LysE</fullName>
    </submittedName>
</protein>